<dbReference type="Proteomes" id="UP001559025">
    <property type="component" value="Unassembled WGS sequence"/>
</dbReference>
<comment type="caution">
    <text evidence="2">The sequence shown here is derived from an EMBL/GenBank/DDBJ whole genome shotgun (WGS) entry which is preliminary data.</text>
</comment>
<evidence type="ECO:0000313" key="3">
    <source>
        <dbReference type="Proteomes" id="UP001559025"/>
    </source>
</evidence>
<gene>
    <name evidence="2" type="ORF">V1479_11020</name>
</gene>
<name>A0ABV3WT45_9HYPH</name>
<evidence type="ECO:0000313" key="2">
    <source>
        <dbReference type="EMBL" id="MEX4007837.1"/>
    </source>
</evidence>
<protein>
    <submittedName>
        <fullName evidence="2">NADH-ubiquinone dehydrogenase</fullName>
    </submittedName>
</protein>
<reference evidence="2 3" key="1">
    <citation type="submission" date="2024-01" db="EMBL/GenBank/DDBJ databases">
        <title>New evidence supports the origin of RcGTA from prophage.</title>
        <authorList>
            <person name="Xu Y."/>
            <person name="Liu B."/>
            <person name="Chen F."/>
        </authorList>
    </citation>
    <scope>NUCLEOTIDE SEQUENCE [LARGE SCALE GENOMIC DNA]</scope>
    <source>
        <strain evidence="2 3">CBW1107-2</strain>
    </source>
</reference>
<sequence length="197" mass="20136">MSKSQETTTAYDAAMPQEIAGAINLMAHPFAGAAAMGALGLGLAGQAIGMWLGAMAGAAEASQRLMQGLSDEAAPASRPAAKPAPLKLVVSRPTQDRKPATIAKAKAPARKVAQTAKAPAGKPAPMTKPAQPDDLKAIGGIGPKLEKVLNELGIWTYGQVAALQPAELAWLDDHLGFAGRIGRDDWVGQAKALSADA</sequence>
<proteinExistence type="predicted"/>
<dbReference type="EMBL" id="JAZHFV010000003">
    <property type="protein sequence ID" value="MEX4007837.1"/>
    <property type="molecule type" value="Genomic_DNA"/>
</dbReference>
<evidence type="ECO:0000256" key="1">
    <source>
        <dbReference type="SAM" id="MobiDB-lite"/>
    </source>
</evidence>
<dbReference type="Gene3D" id="1.10.150.20">
    <property type="entry name" value="5' to 3' exonuclease, C-terminal subdomain"/>
    <property type="match status" value="1"/>
</dbReference>
<accession>A0ABV3WT45</accession>
<organism evidence="2 3">
    <name type="scientific">Neoaquamicrobium sediminum</name>
    <dbReference type="NCBI Taxonomy" id="1849104"/>
    <lineage>
        <taxon>Bacteria</taxon>
        <taxon>Pseudomonadati</taxon>
        <taxon>Pseudomonadota</taxon>
        <taxon>Alphaproteobacteria</taxon>
        <taxon>Hyphomicrobiales</taxon>
        <taxon>Phyllobacteriaceae</taxon>
        <taxon>Neoaquamicrobium</taxon>
    </lineage>
</organism>
<feature type="region of interest" description="Disordered" evidence="1">
    <location>
        <begin position="91"/>
        <end position="133"/>
    </location>
</feature>
<keyword evidence="3" id="KW-1185">Reference proteome</keyword>
<dbReference type="RefSeq" id="WP_368802935.1">
    <property type="nucleotide sequence ID" value="NZ_JAZHFV010000003.1"/>
</dbReference>